<dbReference type="EMBL" id="VSRR010002751">
    <property type="protein sequence ID" value="MPC33063.1"/>
    <property type="molecule type" value="Genomic_DNA"/>
</dbReference>
<evidence type="ECO:0000256" key="1">
    <source>
        <dbReference type="SAM" id="MobiDB-lite"/>
    </source>
</evidence>
<reference evidence="2 3" key="1">
    <citation type="submission" date="2019-05" db="EMBL/GenBank/DDBJ databases">
        <title>Another draft genome of Portunus trituberculatus and its Hox gene families provides insights of decapod evolution.</title>
        <authorList>
            <person name="Jeong J.-H."/>
            <person name="Song I."/>
            <person name="Kim S."/>
            <person name="Choi T."/>
            <person name="Kim D."/>
            <person name="Ryu S."/>
            <person name="Kim W."/>
        </authorList>
    </citation>
    <scope>NUCLEOTIDE SEQUENCE [LARGE SCALE GENOMIC DNA]</scope>
    <source>
        <tissue evidence="2">Muscle</tissue>
    </source>
</reference>
<protein>
    <submittedName>
        <fullName evidence="2">Uncharacterized protein</fullName>
    </submittedName>
</protein>
<dbReference type="Proteomes" id="UP000324222">
    <property type="component" value="Unassembled WGS sequence"/>
</dbReference>
<gene>
    <name evidence="2" type="ORF">E2C01_026401</name>
</gene>
<evidence type="ECO:0000313" key="2">
    <source>
        <dbReference type="EMBL" id="MPC33063.1"/>
    </source>
</evidence>
<evidence type="ECO:0000313" key="3">
    <source>
        <dbReference type="Proteomes" id="UP000324222"/>
    </source>
</evidence>
<name>A0A5B7EJ29_PORTR</name>
<comment type="caution">
    <text evidence="2">The sequence shown here is derived from an EMBL/GenBank/DDBJ whole genome shotgun (WGS) entry which is preliminary data.</text>
</comment>
<organism evidence="2 3">
    <name type="scientific">Portunus trituberculatus</name>
    <name type="common">Swimming crab</name>
    <name type="synonym">Neptunus trituberculatus</name>
    <dbReference type="NCBI Taxonomy" id="210409"/>
    <lineage>
        <taxon>Eukaryota</taxon>
        <taxon>Metazoa</taxon>
        <taxon>Ecdysozoa</taxon>
        <taxon>Arthropoda</taxon>
        <taxon>Crustacea</taxon>
        <taxon>Multicrustacea</taxon>
        <taxon>Malacostraca</taxon>
        <taxon>Eumalacostraca</taxon>
        <taxon>Eucarida</taxon>
        <taxon>Decapoda</taxon>
        <taxon>Pleocyemata</taxon>
        <taxon>Brachyura</taxon>
        <taxon>Eubrachyura</taxon>
        <taxon>Portunoidea</taxon>
        <taxon>Portunidae</taxon>
        <taxon>Portuninae</taxon>
        <taxon>Portunus</taxon>
    </lineage>
</organism>
<keyword evidence="3" id="KW-1185">Reference proteome</keyword>
<dbReference type="AlphaFoldDB" id="A0A5B7EJ29"/>
<proteinExistence type="predicted"/>
<feature type="region of interest" description="Disordered" evidence="1">
    <location>
        <begin position="1"/>
        <end position="78"/>
    </location>
</feature>
<accession>A0A5B7EJ29</accession>
<sequence>MSVLEGLHISSDGTCGTDSPLGLPLRIQSEPSTAHRSTKPRPARSRGEAAPATHKQIDTHTPHIHLPAQIQKREPCEM</sequence>